<organism evidence="2 3">
    <name type="scientific">Zoogloea dura</name>
    <dbReference type="NCBI Taxonomy" id="2728840"/>
    <lineage>
        <taxon>Bacteria</taxon>
        <taxon>Pseudomonadati</taxon>
        <taxon>Pseudomonadota</taxon>
        <taxon>Betaproteobacteria</taxon>
        <taxon>Rhodocyclales</taxon>
        <taxon>Zoogloeaceae</taxon>
        <taxon>Zoogloea</taxon>
    </lineage>
</organism>
<proteinExistence type="predicted"/>
<evidence type="ECO:0000256" key="1">
    <source>
        <dbReference type="SAM" id="MobiDB-lite"/>
    </source>
</evidence>
<name>A0A848GB59_9RHOO</name>
<dbReference type="AlphaFoldDB" id="A0A848GB59"/>
<evidence type="ECO:0000313" key="2">
    <source>
        <dbReference type="EMBL" id="NML28006.1"/>
    </source>
</evidence>
<keyword evidence="3" id="KW-1185">Reference proteome</keyword>
<feature type="region of interest" description="Disordered" evidence="1">
    <location>
        <begin position="42"/>
        <end position="65"/>
    </location>
</feature>
<protein>
    <submittedName>
        <fullName evidence="2">Uncharacterized protein</fullName>
    </submittedName>
</protein>
<comment type="caution">
    <text evidence="2">The sequence shown here is derived from an EMBL/GenBank/DDBJ whole genome shotgun (WGS) entry which is preliminary data.</text>
</comment>
<accession>A0A848GB59</accession>
<evidence type="ECO:0000313" key="3">
    <source>
        <dbReference type="Proteomes" id="UP000580043"/>
    </source>
</evidence>
<gene>
    <name evidence="2" type="ORF">HHL15_19785</name>
</gene>
<dbReference type="Proteomes" id="UP000580043">
    <property type="component" value="Unassembled WGS sequence"/>
</dbReference>
<dbReference type="RefSeq" id="WP_169147535.1">
    <property type="nucleotide sequence ID" value="NZ_JABBGA010000020.1"/>
</dbReference>
<reference evidence="2 3" key="1">
    <citation type="submission" date="2020-04" db="EMBL/GenBank/DDBJ databases">
        <title>Zoogloea sp. G-4-1-14 isolated from soil.</title>
        <authorList>
            <person name="Dahal R.H."/>
        </authorList>
    </citation>
    <scope>NUCLEOTIDE SEQUENCE [LARGE SCALE GENOMIC DNA]</scope>
    <source>
        <strain evidence="2 3">G-4-1-14</strain>
    </source>
</reference>
<dbReference type="EMBL" id="JABBGA010000020">
    <property type="protein sequence ID" value="NML28006.1"/>
    <property type="molecule type" value="Genomic_DNA"/>
</dbReference>
<sequence>MSSEMAVIFQGISAGAAIVNAVKSALDIRKLSREEVLEIASQADQESKSKGLAAADAGNEIEGLDPEMEKALQDKVECARKEWVKRISDPNSDSADYAAATDTYRSMQCALMRSIKQICGGTLPRRWYKLWADLQCG</sequence>